<dbReference type="InterPro" id="IPR011990">
    <property type="entry name" value="TPR-like_helical_dom_sf"/>
</dbReference>
<evidence type="ECO:0000313" key="3">
    <source>
        <dbReference type="Proteomes" id="UP000305398"/>
    </source>
</evidence>
<dbReference type="RefSeq" id="WP_139515935.1">
    <property type="nucleotide sequence ID" value="NZ_CP040896.1"/>
</dbReference>
<dbReference type="PANTHER" id="PTHR44366:SF1">
    <property type="entry name" value="UDP-N-ACETYLGLUCOSAMINE--PEPTIDE N-ACETYLGLUCOSAMINYLTRANSFERASE 110 KDA SUBUNIT"/>
    <property type="match status" value="1"/>
</dbReference>
<name>A0A5B8A028_9BACT</name>
<feature type="repeat" description="TPR" evidence="1">
    <location>
        <begin position="216"/>
        <end position="249"/>
    </location>
</feature>
<dbReference type="PROSITE" id="PS50005">
    <property type="entry name" value="TPR"/>
    <property type="match status" value="1"/>
</dbReference>
<dbReference type="KEGG" id="hyj:FHG12_11895"/>
<proteinExistence type="predicted"/>
<keyword evidence="3" id="KW-1185">Reference proteome</keyword>
<dbReference type="InterPro" id="IPR037919">
    <property type="entry name" value="OGT"/>
</dbReference>
<dbReference type="SUPFAM" id="SSF48452">
    <property type="entry name" value="TPR-like"/>
    <property type="match status" value="2"/>
</dbReference>
<protein>
    <submittedName>
        <fullName evidence="2">Tetratricopeptide repeat protein</fullName>
    </submittedName>
</protein>
<gene>
    <name evidence="2" type="ORF">FHG12_11895</name>
</gene>
<dbReference type="Gene3D" id="1.25.40.10">
    <property type="entry name" value="Tetratricopeptide repeat domain"/>
    <property type="match status" value="3"/>
</dbReference>
<dbReference type="EMBL" id="CP040896">
    <property type="protein sequence ID" value="QDA60761.1"/>
    <property type="molecule type" value="Genomic_DNA"/>
</dbReference>
<dbReference type="OrthoDB" id="5477158at2"/>
<evidence type="ECO:0000256" key="1">
    <source>
        <dbReference type="PROSITE-ProRule" id="PRU00339"/>
    </source>
</evidence>
<evidence type="ECO:0000313" key="2">
    <source>
        <dbReference type="EMBL" id="QDA60761.1"/>
    </source>
</evidence>
<accession>A0A5B8A028</accession>
<dbReference type="InterPro" id="IPR019734">
    <property type="entry name" value="TPR_rpt"/>
</dbReference>
<dbReference type="SMART" id="SM00028">
    <property type="entry name" value="TPR"/>
    <property type="match status" value="6"/>
</dbReference>
<dbReference type="Pfam" id="PF13432">
    <property type="entry name" value="TPR_16"/>
    <property type="match status" value="1"/>
</dbReference>
<sequence>MCIFRKYLSVSLLVLFGAAVAALFVFRRPQPIPMLKERHGDLAAGGEWLNTKNAIGGLMARLRANPDDIKAKVLLAEAYMQEARITGDHLYYDMAAMQLLNETLAKEPQNFEALCCKASLCLTQHHFSQGLEVAQRAAEINRDNAFVYGLLCDANVELGRYPEAVRMADKMNQVRPDLRAYSRVSYLREIYGDLPGAIEAMDMAVKAGYQGLEQTEWARVALGHLYETMGQLPQAEDCYQHALMTRPYYAYALAGLGRIEKARQNYPAAIDYFRKARATVQDFAFADELADLYLLNHEPDKAHAMAQESIRMLAAAAKDADNNELMGHYADRELAYAYLKTHELDQALEHAKIEYDRRPDNIDVEETLAWVHYKRGEYGQANALIRRALRTNSQNPVLLCRAGLIASKSGQPDEGQRLIRKALAINPFLNIDLADEGKKLLATN</sequence>
<dbReference type="GO" id="GO:0097363">
    <property type="term" value="F:protein O-acetylglucosaminyltransferase activity"/>
    <property type="evidence" value="ECO:0007669"/>
    <property type="project" value="TreeGrafter"/>
</dbReference>
<dbReference type="Proteomes" id="UP000305398">
    <property type="component" value="Chromosome"/>
</dbReference>
<reference evidence="2 3" key="1">
    <citation type="submission" date="2019-06" db="EMBL/GenBank/DDBJ databases">
        <authorList>
            <person name="Srinivasan S."/>
        </authorList>
    </citation>
    <scope>NUCLEOTIDE SEQUENCE [LARGE SCALE GENOMIC DNA]</scope>
    <source>
        <strain evidence="2 3">17J68-5</strain>
    </source>
</reference>
<dbReference type="AlphaFoldDB" id="A0A5B8A028"/>
<dbReference type="PANTHER" id="PTHR44366">
    <property type="entry name" value="UDP-N-ACETYLGLUCOSAMINE--PEPTIDE N-ACETYLGLUCOSAMINYLTRANSFERASE 110 KDA SUBUNIT"/>
    <property type="match status" value="1"/>
</dbReference>
<organism evidence="2 3">
    <name type="scientific">Hymenobacter jejuensis</name>
    <dbReference type="NCBI Taxonomy" id="2502781"/>
    <lineage>
        <taxon>Bacteria</taxon>
        <taxon>Pseudomonadati</taxon>
        <taxon>Bacteroidota</taxon>
        <taxon>Cytophagia</taxon>
        <taxon>Cytophagales</taxon>
        <taxon>Hymenobacteraceae</taxon>
        <taxon>Hymenobacter</taxon>
    </lineage>
</organism>
<dbReference type="GO" id="GO:0006493">
    <property type="term" value="P:protein O-linked glycosylation"/>
    <property type="evidence" value="ECO:0007669"/>
    <property type="project" value="InterPro"/>
</dbReference>
<keyword evidence="1" id="KW-0802">TPR repeat</keyword>